<dbReference type="InterPro" id="IPR003439">
    <property type="entry name" value="ABC_transporter-like_ATP-bd"/>
</dbReference>
<dbReference type="SUPFAM" id="SSF52540">
    <property type="entry name" value="P-loop containing nucleoside triphosphate hydrolases"/>
    <property type="match status" value="1"/>
</dbReference>
<dbReference type="Gene3D" id="3.40.50.300">
    <property type="entry name" value="P-loop containing nucleotide triphosphate hydrolases"/>
    <property type="match status" value="1"/>
</dbReference>
<feature type="domain" description="ABC transporter" evidence="5">
    <location>
        <begin position="64"/>
        <end position="289"/>
    </location>
</feature>
<evidence type="ECO:0000259" key="5">
    <source>
        <dbReference type="PROSITE" id="PS50893"/>
    </source>
</evidence>
<name>A0A511CK44_9FLAO</name>
<dbReference type="PANTHER" id="PTHR46743:SF2">
    <property type="entry name" value="TEICHOIC ACIDS EXPORT ATP-BINDING PROTEIN TAGH"/>
    <property type="match status" value="1"/>
</dbReference>
<dbReference type="InterPro" id="IPR003593">
    <property type="entry name" value="AAA+_ATPase"/>
</dbReference>
<dbReference type="GO" id="GO:0016887">
    <property type="term" value="F:ATP hydrolysis activity"/>
    <property type="evidence" value="ECO:0007669"/>
    <property type="project" value="InterPro"/>
</dbReference>
<dbReference type="EMBL" id="FNEO01000004">
    <property type="protein sequence ID" value="SDJ53401.1"/>
    <property type="molecule type" value="Genomic_DNA"/>
</dbReference>
<dbReference type="InterPro" id="IPR027417">
    <property type="entry name" value="P-loop_NTPase"/>
</dbReference>
<protein>
    <submittedName>
        <fullName evidence="6">ABC transporter ATP-binding protein</fullName>
    </submittedName>
    <submittedName>
        <fullName evidence="7">Lipopolysaccharide transport system ATP-binding protein</fullName>
    </submittedName>
</protein>
<evidence type="ECO:0000313" key="7">
    <source>
        <dbReference type="EMBL" id="SDJ53401.1"/>
    </source>
</evidence>
<gene>
    <name evidence="6" type="primary">rfbB</name>
    <name evidence="6" type="ORF">FGL01_31220</name>
    <name evidence="7" type="ORF">SAMN05192550_2266</name>
</gene>
<evidence type="ECO:0000313" key="6">
    <source>
        <dbReference type="EMBL" id="GEL12383.1"/>
    </source>
</evidence>
<dbReference type="PANTHER" id="PTHR46743">
    <property type="entry name" value="TEICHOIC ACIDS EXPORT ATP-BINDING PROTEIN TAGH"/>
    <property type="match status" value="1"/>
</dbReference>
<dbReference type="GO" id="GO:0005524">
    <property type="term" value="F:ATP binding"/>
    <property type="evidence" value="ECO:0007669"/>
    <property type="project" value="UniProtKB-KW"/>
</dbReference>
<keyword evidence="4 6" id="KW-0067">ATP-binding</keyword>
<dbReference type="Proteomes" id="UP000321579">
    <property type="component" value="Unassembled WGS sequence"/>
</dbReference>
<keyword evidence="8" id="KW-1185">Reference proteome</keyword>
<keyword evidence="3" id="KW-0547">Nucleotide-binding</keyword>
<reference evidence="7 8" key="1">
    <citation type="submission" date="2016-10" db="EMBL/GenBank/DDBJ databases">
        <authorList>
            <person name="Varghese N."/>
            <person name="Submissions S."/>
        </authorList>
    </citation>
    <scope>NUCLEOTIDE SEQUENCE [LARGE SCALE GENOMIC DNA]</scope>
    <source>
        <strain evidence="7 8">Gm-149</strain>
    </source>
</reference>
<evidence type="ECO:0000256" key="1">
    <source>
        <dbReference type="ARBA" id="ARBA00005417"/>
    </source>
</evidence>
<dbReference type="EMBL" id="BJVF01000012">
    <property type="protein sequence ID" value="GEL12383.1"/>
    <property type="molecule type" value="Genomic_DNA"/>
</dbReference>
<dbReference type="SMART" id="SM00382">
    <property type="entry name" value="AAA"/>
    <property type="match status" value="1"/>
</dbReference>
<dbReference type="GO" id="GO:0016020">
    <property type="term" value="C:membrane"/>
    <property type="evidence" value="ECO:0007669"/>
    <property type="project" value="InterPro"/>
</dbReference>
<dbReference type="InterPro" id="IPR050683">
    <property type="entry name" value="Bact_Polysacc_Export_ATP-bd"/>
</dbReference>
<evidence type="ECO:0000313" key="9">
    <source>
        <dbReference type="Proteomes" id="UP000321579"/>
    </source>
</evidence>
<proteinExistence type="inferred from homology"/>
<reference evidence="6 9" key="2">
    <citation type="submission" date="2019-07" db="EMBL/GenBank/DDBJ databases">
        <title>Whole genome shotgun sequence of Flavobacterium glycines NBRC 105008.</title>
        <authorList>
            <person name="Hosoyama A."/>
            <person name="Uohara A."/>
            <person name="Ohji S."/>
            <person name="Ichikawa N."/>
        </authorList>
    </citation>
    <scope>NUCLEOTIDE SEQUENCE [LARGE SCALE GENOMIC DNA]</scope>
    <source>
        <strain evidence="6 9">NBRC 105008</strain>
    </source>
</reference>
<dbReference type="InterPro" id="IPR015860">
    <property type="entry name" value="ABC_transpr_TagH-like"/>
</dbReference>
<dbReference type="Pfam" id="PF00005">
    <property type="entry name" value="ABC_tran"/>
    <property type="match status" value="1"/>
</dbReference>
<keyword evidence="2" id="KW-0813">Transport</keyword>
<evidence type="ECO:0000313" key="8">
    <source>
        <dbReference type="Proteomes" id="UP000182367"/>
    </source>
</evidence>
<dbReference type="Proteomes" id="UP000182367">
    <property type="component" value="Unassembled WGS sequence"/>
</dbReference>
<evidence type="ECO:0000256" key="3">
    <source>
        <dbReference type="ARBA" id="ARBA00022741"/>
    </source>
</evidence>
<organism evidence="6 9">
    <name type="scientific">Flavobacterium glycines</name>
    <dbReference type="NCBI Taxonomy" id="551990"/>
    <lineage>
        <taxon>Bacteria</taxon>
        <taxon>Pseudomonadati</taxon>
        <taxon>Bacteroidota</taxon>
        <taxon>Flavobacteriia</taxon>
        <taxon>Flavobacteriales</taxon>
        <taxon>Flavobacteriaceae</taxon>
        <taxon>Flavobacterium</taxon>
    </lineage>
</organism>
<evidence type="ECO:0000256" key="4">
    <source>
        <dbReference type="ARBA" id="ARBA00022840"/>
    </source>
</evidence>
<accession>A0A511CK44</accession>
<dbReference type="AlphaFoldDB" id="A0A511CK44"/>
<comment type="similarity">
    <text evidence="1">Belongs to the ABC transporter superfamily.</text>
</comment>
<evidence type="ECO:0000256" key="2">
    <source>
        <dbReference type="ARBA" id="ARBA00022448"/>
    </source>
</evidence>
<dbReference type="PROSITE" id="PS50893">
    <property type="entry name" value="ABC_TRANSPORTER_2"/>
    <property type="match status" value="1"/>
</dbReference>
<dbReference type="CDD" id="cd03220">
    <property type="entry name" value="ABC_KpsT_Wzt"/>
    <property type="match status" value="1"/>
</dbReference>
<comment type="caution">
    <text evidence="6">The sequence shown here is derived from an EMBL/GenBank/DDBJ whole genome shotgun (WGS) entry which is preliminary data.</text>
</comment>
<dbReference type="GO" id="GO:0140359">
    <property type="term" value="F:ABC-type transporter activity"/>
    <property type="evidence" value="ECO:0007669"/>
    <property type="project" value="InterPro"/>
</dbReference>
<sequence length="438" mass="48970">MGKEKEISSKQLTTDNSQLKMKDIILKAENISKQYRLGQVGTGTLKHDLNRWWHAIRGKEDPYLKIGETNDRSTKGESDYVWALQDINFEIAKGEVVGIIGKNGAGKSTLLKILSRVTAPTTGSVKFGGRVASLLEVGTGFNGEMTGRENIFLNGAILGMTKKEIASKLDEIIEFSGCERYIDTPVKRYSSGMYVRLAFAVAAFLEPEILIVDEVLAVGDAEFQKKAIGKMQDISKGQGRTVLFVSHNMAAVKSLCTRGIVLENGGVVFEGKIDSCLSRYINDYDSKNALILDMCSINNSNIQIKDIKINNSNSCEIKLNADSNLLFIQVTGFIREEISFDLEARFFDKYDNPLAFYSPSHFSGMPPKYSKGSFLIEKKIQFPENINKGDVFMKIYLTHPGLETFLETKENILVSFDGFKMKNSWSFEIEKSGFMFLK</sequence>